<evidence type="ECO:0000256" key="2">
    <source>
        <dbReference type="PIRSR" id="PIRSR017388-2"/>
    </source>
</evidence>
<dbReference type="KEGG" id="pdec:H1Q58_16015"/>
<evidence type="ECO:0000313" key="5">
    <source>
        <dbReference type="Proteomes" id="UP000514716"/>
    </source>
</evidence>
<feature type="active site" description="Charge relay system" evidence="1">
    <location>
        <position position="194"/>
    </location>
</feature>
<dbReference type="EMBL" id="CP059540">
    <property type="protein sequence ID" value="QMT17430.1"/>
    <property type="molecule type" value="Genomic_DNA"/>
</dbReference>
<organism evidence="4 5">
    <name type="scientific">Planococcus maritimus</name>
    <dbReference type="NCBI Taxonomy" id="192421"/>
    <lineage>
        <taxon>Bacteria</taxon>
        <taxon>Bacillati</taxon>
        <taxon>Bacillota</taxon>
        <taxon>Bacilli</taxon>
        <taxon>Bacillales</taxon>
        <taxon>Caryophanaceae</taxon>
        <taxon>Planococcus</taxon>
    </lineage>
</organism>
<dbReference type="InterPro" id="IPR012354">
    <property type="entry name" value="Esterase_lipase"/>
</dbReference>
<dbReference type="InterPro" id="IPR051044">
    <property type="entry name" value="MAG_DAG_Lipase"/>
</dbReference>
<feature type="domain" description="Serine aminopeptidase S33" evidence="3">
    <location>
        <begin position="23"/>
        <end position="225"/>
    </location>
</feature>
<dbReference type="InterPro" id="IPR029058">
    <property type="entry name" value="AB_hydrolase_fold"/>
</dbReference>
<feature type="binding site" evidence="2">
    <location>
        <position position="98"/>
    </location>
    <ligand>
        <name>substrate</name>
    </ligand>
</feature>
<gene>
    <name evidence="4" type="ORF">H1Q58_16015</name>
</gene>
<dbReference type="RefSeq" id="WP_182092111.1">
    <property type="nucleotide sequence ID" value="NZ_CP059540.1"/>
</dbReference>
<name>A0A7D7MG03_PLAMR</name>
<dbReference type="GO" id="GO:0052689">
    <property type="term" value="F:carboxylic ester hydrolase activity"/>
    <property type="evidence" value="ECO:0007669"/>
    <property type="project" value="InterPro"/>
</dbReference>
<reference evidence="4 5" key="1">
    <citation type="submission" date="2020-07" db="EMBL/GenBank/DDBJ databases">
        <title>Screening of a cold-adapted Planococcus bacterium producing protease in traditional shrimp paste and protease identification by genome sequencing.</title>
        <authorList>
            <person name="Gao R."/>
            <person name="Leng W."/>
            <person name="Chu Q."/>
            <person name="Wu X."/>
            <person name="Liu H."/>
            <person name="Li X."/>
        </authorList>
    </citation>
    <scope>NUCLEOTIDE SEQUENCE [LARGE SCALE GENOMIC DNA]</scope>
    <source>
        <strain evidence="4 5">XJ11</strain>
    </source>
</reference>
<evidence type="ECO:0000256" key="1">
    <source>
        <dbReference type="PIRSR" id="PIRSR017388-1"/>
    </source>
</evidence>
<dbReference type="InterPro" id="IPR022742">
    <property type="entry name" value="Hydrolase_4"/>
</dbReference>
<dbReference type="Proteomes" id="UP000514716">
    <property type="component" value="Chromosome"/>
</dbReference>
<feature type="binding site" evidence="2">
    <location>
        <position position="29"/>
    </location>
    <ligand>
        <name>substrate</name>
    </ligand>
</feature>
<sequence length="260" mass="29178">MNERYPVIEGAEAFFLKGHSTGILLCHGFLGTPQSVRELGEALGKQGYTVSCPRLPGHGTHYKDLEQFSYDDWFGTVERAYTELRKSCAKVFVIGQSMGGTLSLDLASRHPEIEGIALINPAIDIPQFENFRHQPAHVYVTEDAPDIKKADAVEITYEQAPIKAYQQLLGYMDVVRAKLGEVRCPALCFQSLEDHVVPPSNSDYILSKIRSEHRKKHQLHNSYHIASMDYELDVIVNKSIEWIKRVTVATADAAKNSLYA</sequence>
<feature type="active site" description="Charge relay system" evidence="1">
    <location>
        <position position="224"/>
    </location>
</feature>
<dbReference type="PIRSF" id="PIRSF017388">
    <property type="entry name" value="Esterase_lipase"/>
    <property type="match status" value="1"/>
</dbReference>
<evidence type="ECO:0000313" key="4">
    <source>
        <dbReference type="EMBL" id="QMT17430.1"/>
    </source>
</evidence>
<dbReference type="AlphaFoldDB" id="A0A7D7MG03"/>
<evidence type="ECO:0000259" key="3">
    <source>
        <dbReference type="Pfam" id="PF12146"/>
    </source>
</evidence>
<keyword evidence="4" id="KW-0378">Hydrolase</keyword>
<keyword evidence="5" id="KW-1185">Reference proteome</keyword>
<dbReference type="Gene3D" id="3.40.50.1820">
    <property type="entry name" value="alpha/beta hydrolase"/>
    <property type="match status" value="1"/>
</dbReference>
<accession>A0A7D7MG03</accession>
<feature type="active site" description="Nucleophile" evidence="1">
    <location>
        <position position="97"/>
    </location>
</feature>
<dbReference type="SUPFAM" id="SSF53474">
    <property type="entry name" value="alpha/beta-Hydrolases"/>
    <property type="match status" value="1"/>
</dbReference>
<protein>
    <submittedName>
        <fullName evidence="4">Alpha/beta fold hydrolase</fullName>
    </submittedName>
</protein>
<proteinExistence type="predicted"/>
<dbReference type="Pfam" id="PF12146">
    <property type="entry name" value="Hydrolase_4"/>
    <property type="match status" value="1"/>
</dbReference>
<dbReference type="PANTHER" id="PTHR11614">
    <property type="entry name" value="PHOSPHOLIPASE-RELATED"/>
    <property type="match status" value="1"/>
</dbReference>